<dbReference type="GeneID" id="94842540"/>
<sequence length="390" mass="44335">MTFQLFCRKSDLSYFQNHYQNPKVMKSDRVFGGRYSLIRKIGAGSFGEIYFGEDKKTGKSVAIKIEQLKTQVPQLSAESKVYSVLSGGVNVCKLHYFGIEIKTCAMVIDFLGKSLESLRADCGGTLSIKTVAMLADQMISSIEWVHRNNYIHRDIKPDNFMIGLGNTSNQLFVIDFGLAKYYRDPQTQQHIAYTEHNSFAGTARYASAASLGGIEPSRRDDMEAIAYVLAYLLKGTLPWMNIEANSVQASYDKNVAIKLKSTPEQIFDGMPIEFVNFLKDIKKLKFQDEPNYAKYRKMFRDMLIRLDYIYDFNYDWVGGITPCKPSHSHSAVRLIPRVPSTKTRLTRKPMKIELVQNRATRSLKIPLAKSSSSLSLKRSIKMTINQVEKT</sequence>
<dbReference type="PROSITE" id="PS00108">
    <property type="entry name" value="PROTEIN_KINASE_ST"/>
    <property type="match status" value="1"/>
</dbReference>
<evidence type="ECO:0000313" key="7">
    <source>
        <dbReference type="EMBL" id="OHT01758.1"/>
    </source>
</evidence>
<dbReference type="Gene3D" id="1.10.510.10">
    <property type="entry name" value="Transferase(Phosphotransferase) domain 1"/>
    <property type="match status" value="1"/>
</dbReference>
<dbReference type="InterPro" id="IPR017441">
    <property type="entry name" value="Protein_kinase_ATP_BS"/>
</dbReference>
<keyword evidence="2 4" id="KW-0547">Nucleotide-binding</keyword>
<evidence type="ECO:0000313" key="8">
    <source>
        <dbReference type="Proteomes" id="UP000179807"/>
    </source>
</evidence>
<protein>
    <recommendedName>
        <fullName evidence="1">non-specific serine/threonine protein kinase</fullName>
        <ecNumber evidence="1">2.7.11.1</ecNumber>
    </recommendedName>
</protein>
<dbReference type="FunFam" id="1.10.510.10:FF:000596">
    <property type="entry name" value="CK1 family protein kinase"/>
    <property type="match status" value="1"/>
</dbReference>
<keyword evidence="5" id="KW-0723">Serine/threonine-protein kinase</keyword>
<dbReference type="VEuPathDB" id="TrichDB:TRFO_31270"/>
<evidence type="ECO:0000256" key="2">
    <source>
        <dbReference type="ARBA" id="ARBA00022741"/>
    </source>
</evidence>
<dbReference type="InterPro" id="IPR011009">
    <property type="entry name" value="Kinase-like_dom_sf"/>
</dbReference>
<dbReference type="GO" id="GO:0005524">
    <property type="term" value="F:ATP binding"/>
    <property type="evidence" value="ECO:0007669"/>
    <property type="project" value="UniProtKB-UniRule"/>
</dbReference>
<keyword evidence="8" id="KW-1185">Reference proteome</keyword>
<keyword evidence="3 4" id="KW-0067">ATP-binding</keyword>
<feature type="domain" description="Protein kinase" evidence="6">
    <location>
        <begin position="35"/>
        <end position="303"/>
    </location>
</feature>
<reference evidence="7" key="1">
    <citation type="submission" date="2016-10" db="EMBL/GenBank/DDBJ databases">
        <authorList>
            <person name="Benchimol M."/>
            <person name="Almeida L.G."/>
            <person name="Vasconcelos A.T."/>
            <person name="Perreira-Neves A."/>
            <person name="Rosa I.A."/>
            <person name="Tasca T."/>
            <person name="Bogo M.R."/>
            <person name="de Souza W."/>
        </authorList>
    </citation>
    <scope>NUCLEOTIDE SEQUENCE [LARGE SCALE GENOMIC DNA]</scope>
    <source>
        <strain evidence="7">K</strain>
    </source>
</reference>
<keyword evidence="7" id="KW-0808">Transferase</keyword>
<evidence type="ECO:0000256" key="1">
    <source>
        <dbReference type="ARBA" id="ARBA00012513"/>
    </source>
</evidence>
<proteinExistence type="inferred from homology"/>
<dbReference type="GO" id="GO:0004674">
    <property type="term" value="F:protein serine/threonine kinase activity"/>
    <property type="evidence" value="ECO:0007669"/>
    <property type="project" value="UniProtKB-KW"/>
</dbReference>
<organism evidence="7 8">
    <name type="scientific">Tritrichomonas foetus</name>
    <dbReference type="NCBI Taxonomy" id="1144522"/>
    <lineage>
        <taxon>Eukaryota</taxon>
        <taxon>Metamonada</taxon>
        <taxon>Parabasalia</taxon>
        <taxon>Tritrichomonadida</taxon>
        <taxon>Tritrichomonadidae</taxon>
        <taxon>Tritrichomonas</taxon>
    </lineage>
</organism>
<dbReference type="PROSITE" id="PS50011">
    <property type="entry name" value="PROTEIN_KINASE_DOM"/>
    <property type="match status" value="1"/>
</dbReference>
<name>A0A1J4JW53_9EUKA</name>
<comment type="caution">
    <text evidence="7">The sequence shown here is derived from an EMBL/GenBank/DDBJ whole genome shotgun (WGS) entry which is preliminary data.</text>
</comment>
<dbReference type="RefSeq" id="XP_068354894.1">
    <property type="nucleotide sequence ID" value="XM_068507836.1"/>
</dbReference>
<gene>
    <name evidence="7" type="ORF">TRFO_31270</name>
</gene>
<dbReference type="SMART" id="SM00220">
    <property type="entry name" value="S_TKc"/>
    <property type="match status" value="1"/>
</dbReference>
<dbReference type="Proteomes" id="UP000179807">
    <property type="component" value="Unassembled WGS sequence"/>
</dbReference>
<dbReference type="PANTHER" id="PTHR11909">
    <property type="entry name" value="CASEIN KINASE-RELATED"/>
    <property type="match status" value="1"/>
</dbReference>
<dbReference type="InterPro" id="IPR008271">
    <property type="entry name" value="Ser/Thr_kinase_AS"/>
</dbReference>
<accession>A0A1J4JW53</accession>
<comment type="similarity">
    <text evidence="5">Belongs to the protein kinase superfamily.</text>
</comment>
<feature type="binding site" evidence="4">
    <location>
        <position position="64"/>
    </location>
    <ligand>
        <name>ATP</name>
        <dbReference type="ChEBI" id="CHEBI:30616"/>
    </ligand>
</feature>
<evidence type="ECO:0000259" key="6">
    <source>
        <dbReference type="PROSITE" id="PS50011"/>
    </source>
</evidence>
<dbReference type="AlphaFoldDB" id="A0A1J4JW53"/>
<evidence type="ECO:0000256" key="3">
    <source>
        <dbReference type="ARBA" id="ARBA00022840"/>
    </source>
</evidence>
<dbReference type="EMBL" id="MLAK01000895">
    <property type="protein sequence ID" value="OHT01758.1"/>
    <property type="molecule type" value="Genomic_DNA"/>
</dbReference>
<dbReference type="Pfam" id="PF00069">
    <property type="entry name" value="Pkinase"/>
    <property type="match status" value="1"/>
</dbReference>
<dbReference type="SUPFAM" id="SSF56112">
    <property type="entry name" value="Protein kinase-like (PK-like)"/>
    <property type="match status" value="1"/>
</dbReference>
<dbReference type="PROSITE" id="PS00107">
    <property type="entry name" value="PROTEIN_KINASE_ATP"/>
    <property type="match status" value="1"/>
</dbReference>
<dbReference type="InterPro" id="IPR050235">
    <property type="entry name" value="CK1_Ser-Thr_kinase"/>
</dbReference>
<dbReference type="CDD" id="cd14016">
    <property type="entry name" value="STKc_CK1"/>
    <property type="match status" value="1"/>
</dbReference>
<dbReference type="InterPro" id="IPR000719">
    <property type="entry name" value="Prot_kinase_dom"/>
</dbReference>
<evidence type="ECO:0000256" key="5">
    <source>
        <dbReference type="RuleBase" id="RU000304"/>
    </source>
</evidence>
<dbReference type="EC" id="2.7.11.1" evidence="1"/>
<keyword evidence="7" id="KW-0418">Kinase</keyword>
<evidence type="ECO:0000256" key="4">
    <source>
        <dbReference type="PROSITE-ProRule" id="PRU10141"/>
    </source>
</evidence>